<gene>
    <name evidence="6" type="primary">hcaR</name>
    <name evidence="6" type="ORF">LOKVESSMR4R_02989</name>
</gene>
<dbReference type="PANTHER" id="PTHR30126">
    <property type="entry name" value="HTH-TYPE TRANSCRIPTIONAL REGULATOR"/>
    <property type="match status" value="1"/>
</dbReference>
<evidence type="ECO:0000259" key="5">
    <source>
        <dbReference type="PROSITE" id="PS50931"/>
    </source>
</evidence>
<organism evidence="6 7">
    <name type="scientific">Yoonia vestfoldensis</name>
    <dbReference type="NCBI Taxonomy" id="245188"/>
    <lineage>
        <taxon>Bacteria</taxon>
        <taxon>Pseudomonadati</taxon>
        <taxon>Pseudomonadota</taxon>
        <taxon>Alphaproteobacteria</taxon>
        <taxon>Rhodobacterales</taxon>
        <taxon>Paracoccaceae</taxon>
        <taxon>Yoonia</taxon>
    </lineage>
</organism>
<evidence type="ECO:0000256" key="4">
    <source>
        <dbReference type="ARBA" id="ARBA00023163"/>
    </source>
</evidence>
<keyword evidence="2" id="KW-0805">Transcription regulation</keyword>
<comment type="similarity">
    <text evidence="1">Belongs to the LysR transcriptional regulatory family.</text>
</comment>
<dbReference type="OrthoDB" id="9811588at2"/>
<dbReference type="InterPro" id="IPR036388">
    <property type="entry name" value="WH-like_DNA-bd_sf"/>
</dbReference>
<dbReference type="Gene3D" id="3.40.190.10">
    <property type="entry name" value="Periplasmic binding protein-like II"/>
    <property type="match status" value="1"/>
</dbReference>
<dbReference type="KEGG" id="lvs:LOKVESSMR4R_02989"/>
<dbReference type="SUPFAM" id="SSF53850">
    <property type="entry name" value="Periplasmic binding protein-like II"/>
    <property type="match status" value="1"/>
</dbReference>
<dbReference type="Pfam" id="PF03466">
    <property type="entry name" value="LysR_substrate"/>
    <property type="match status" value="1"/>
</dbReference>
<name>A0A1Y0EFU1_9RHOB</name>
<feature type="domain" description="HTH lysR-type" evidence="5">
    <location>
        <begin position="1"/>
        <end position="58"/>
    </location>
</feature>
<dbReference type="InterPro" id="IPR000847">
    <property type="entry name" value="LysR_HTH_N"/>
</dbReference>
<evidence type="ECO:0000256" key="2">
    <source>
        <dbReference type="ARBA" id="ARBA00023015"/>
    </source>
</evidence>
<keyword evidence="4" id="KW-0804">Transcription</keyword>
<dbReference type="AlphaFoldDB" id="A0A1Y0EFU1"/>
<dbReference type="InterPro" id="IPR036390">
    <property type="entry name" value="WH_DNA-bd_sf"/>
</dbReference>
<keyword evidence="7" id="KW-1185">Reference proteome</keyword>
<evidence type="ECO:0000313" key="7">
    <source>
        <dbReference type="Proteomes" id="UP000195273"/>
    </source>
</evidence>
<dbReference type="EMBL" id="CP021431">
    <property type="protein sequence ID" value="ARU02278.1"/>
    <property type="molecule type" value="Genomic_DNA"/>
</dbReference>
<dbReference type="PRINTS" id="PR00039">
    <property type="entry name" value="HTHLYSR"/>
</dbReference>
<keyword evidence="3" id="KW-0238">DNA-binding</keyword>
<dbReference type="Proteomes" id="UP000195273">
    <property type="component" value="Chromosome"/>
</dbReference>
<dbReference type="Gene3D" id="1.10.10.10">
    <property type="entry name" value="Winged helix-like DNA-binding domain superfamily/Winged helix DNA-binding domain"/>
    <property type="match status" value="1"/>
</dbReference>
<accession>A0A1Y0EFU1</accession>
<dbReference type="CDD" id="cd05466">
    <property type="entry name" value="PBP2_LTTR_substrate"/>
    <property type="match status" value="1"/>
</dbReference>
<dbReference type="SUPFAM" id="SSF46785">
    <property type="entry name" value="Winged helix' DNA-binding domain"/>
    <property type="match status" value="1"/>
</dbReference>
<dbReference type="GO" id="GO:0003700">
    <property type="term" value="F:DNA-binding transcription factor activity"/>
    <property type="evidence" value="ECO:0007669"/>
    <property type="project" value="InterPro"/>
</dbReference>
<dbReference type="PROSITE" id="PS50931">
    <property type="entry name" value="HTH_LYSR"/>
    <property type="match status" value="1"/>
</dbReference>
<evidence type="ECO:0000256" key="1">
    <source>
        <dbReference type="ARBA" id="ARBA00009437"/>
    </source>
</evidence>
<reference evidence="6 7" key="1">
    <citation type="submission" date="2017-05" db="EMBL/GenBank/DDBJ databases">
        <title>Genome Sequence of Loktanella vestfoldensis Strain SMR4r Isolated from a Culture of the Diatom Skeletonema marinoi.</title>
        <authorList>
            <person name="Topel M."/>
            <person name="Pinder M.I.M."/>
            <person name="Johansson O.N."/>
            <person name="Kourtchenko O."/>
            <person name="Godhe A."/>
            <person name="Clarke A.K."/>
        </authorList>
    </citation>
    <scope>NUCLEOTIDE SEQUENCE [LARGE SCALE GENOMIC DNA]</scope>
    <source>
        <strain evidence="6 7">SMR4r</strain>
    </source>
</reference>
<evidence type="ECO:0000256" key="3">
    <source>
        <dbReference type="ARBA" id="ARBA00023125"/>
    </source>
</evidence>
<proteinExistence type="inferred from homology"/>
<evidence type="ECO:0000313" key="6">
    <source>
        <dbReference type="EMBL" id="ARU02278.1"/>
    </source>
</evidence>
<dbReference type="STRING" id="1122181.GCA_000382265_00148"/>
<dbReference type="PANTHER" id="PTHR30126:SF21">
    <property type="entry name" value="TRANSCRIPTIONAL REGULATOR-RELATED"/>
    <property type="match status" value="1"/>
</dbReference>
<dbReference type="InterPro" id="IPR005119">
    <property type="entry name" value="LysR_subst-bd"/>
</dbReference>
<protein>
    <submittedName>
        <fullName evidence="6">Hca operon transcriptional activator HcaR</fullName>
    </submittedName>
</protein>
<sequence>MQIELIETFLDLCETRSFNQTAERLGVTQSTVSGRVKALEKAIGRPLFTRSRAGTALTTEGLRFEPHARSLRHSWITALNATRDSGIAGVTMRIGVQHDLVGLAIGTLISQFRAALPDTVFFFEADYSAQMCADLVTGALDVAVLYTPKIHPDLYFQTLGEVPYLMVSTHATRLTELRTDSYILANYAPAFAQSHAALLPELTNASLSIGQNAAMVDLVTSLAGSAYVLAPSAQALIAAGQCQLVSDAPVITQPVFAGVTLRNRHRAAYRRMVRILDGHFGSPQPMTAGRSLRMTRNASP</sequence>
<dbReference type="Pfam" id="PF00126">
    <property type="entry name" value="HTH_1"/>
    <property type="match status" value="1"/>
</dbReference>
<dbReference type="GO" id="GO:0000976">
    <property type="term" value="F:transcription cis-regulatory region binding"/>
    <property type="evidence" value="ECO:0007669"/>
    <property type="project" value="TreeGrafter"/>
</dbReference>